<reference evidence="2 3" key="1">
    <citation type="submission" date="2017-06" db="EMBL/GenBank/DDBJ databases">
        <title>Yangia sp. YSBP01 complete genome sequence.</title>
        <authorList>
            <person name="Woo J.-H."/>
            <person name="Kim H.-S."/>
        </authorList>
    </citation>
    <scope>NUCLEOTIDE SEQUENCE [LARGE SCALE GENOMIC DNA]</scope>
    <source>
        <strain evidence="2 3">YSBP01</strain>
    </source>
</reference>
<dbReference type="AlphaFoldDB" id="A0A2U8HBU8"/>
<protein>
    <submittedName>
        <fullName evidence="2">Uncharacterized protein</fullName>
    </submittedName>
</protein>
<gene>
    <name evidence="2" type="ORF">CEW88_05795</name>
</gene>
<dbReference type="Proteomes" id="UP000244915">
    <property type="component" value="Chromosome 1"/>
</dbReference>
<feature type="region of interest" description="Disordered" evidence="1">
    <location>
        <begin position="1"/>
        <end position="22"/>
    </location>
</feature>
<dbReference type="EMBL" id="CP022189">
    <property type="protein sequence ID" value="AWI83218.1"/>
    <property type="molecule type" value="Genomic_DNA"/>
</dbReference>
<dbReference type="Pfam" id="PF20135">
    <property type="entry name" value="DUF6525"/>
    <property type="match status" value="1"/>
</dbReference>
<evidence type="ECO:0000256" key="1">
    <source>
        <dbReference type="SAM" id="MobiDB-lite"/>
    </source>
</evidence>
<dbReference type="OrthoDB" id="7658988at2"/>
<sequence>MSAGGQRNLGAAPTRRREGDVMSAYDRLPPDLRAWLAQAALPWSPRSALRAWRGALARTGCADAAAARLSAIEAGQLERLAGGPGRL</sequence>
<organism evidence="2 3">
    <name type="scientific">Alloyangia pacifica</name>
    <dbReference type="NCBI Taxonomy" id="311180"/>
    <lineage>
        <taxon>Bacteria</taxon>
        <taxon>Pseudomonadati</taxon>
        <taxon>Pseudomonadota</taxon>
        <taxon>Alphaproteobacteria</taxon>
        <taxon>Rhodobacterales</taxon>
        <taxon>Roseobacteraceae</taxon>
        <taxon>Alloyangia</taxon>
    </lineage>
</organism>
<evidence type="ECO:0000313" key="3">
    <source>
        <dbReference type="Proteomes" id="UP000244915"/>
    </source>
</evidence>
<proteinExistence type="predicted"/>
<dbReference type="InterPro" id="IPR045386">
    <property type="entry name" value="DUF6525"/>
</dbReference>
<accession>A0A2U8HBU8</accession>
<dbReference type="RefSeq" id="WP_108965102.1">
    <property type="nucleotide sequence ID" value="NZ_CP022189.1"/>
</dbReference>
<name>A0A2U8HBU8_9RHOB</name>
<dbReference type="KEGG" id="ypac:CEW88_05795"/>
<evidence type="ECO:0000313" key="2">
    <source>
        <dbReference type="EMBL" id="AWI83218.1"/>
    </source>
</evidence>